<accession>A0A368R7M2</accession>
<organism evidence="2">
    <name type="scientific">Setaria italica</name>
    <name type="common">Foxtail millet</name>
    <name type="synonym">Panicum italicum</name>
    <dbReference type="NCBI Taxonomy" id="4555"/>
    <lineage>
        <taxon>Eukaryota</taxon>
        <taxon>Viridiplantae</taxon>
        <taxon>Streptophyta</taxon>
        <taxon>Embryophyta</taxon>
        <taxon>Tracheophyta</taxon>
        <taxon>Spermatophyta</taxon>
        <taxon>Magnoliopsida</taxon>
        <taxon>Liliopsida</taxon>
        <taxon>Poales</taxon>
        <taxon>Poaceae</taxon>
        <taxon>PACMAD clade</taxon>
        <taxon>Panicoideae</taxon>
        <taxon>Panicodae</taxon>
        <taxon>Paniceae</taxon>
        <taxon>Cenchrinae</taxon>
        <taxon>Setaria</taxon>
    </lineage>
</organism>
<feature type="domain" description="FBD" evidence="1">
    <location>
        <begin position="412"/>
        <end position="490"/>
    </location>
</feature>
<dbReference type="Gene3D" id="3.80.10.10">
    <property type="entry name" value="Ribonuclease Inhibitor"/>
    <property type="match status" value="1"/>
</dbReference>
<protein>
    <recommendedName>
        <fullName evidence="1">FBD domain-containing protein</fullName>
    </recommendedName>
</protein>
<sequence length="532" mass="59830">MAATLADAEGEGHDGRDSFRISDLICDHDDDDLISFVLCCCPLPTVTTAATLADAEGEGRDGRDRTNDLTDDLLRQVVSHLPIRDAVRTTTLSTRWRHIWHSAPLVLFDQHISAATEAQHVAAISSILASHTGPRIRTAHLTGFNFHDRKPELAQWARILAEKDVEDLVLITRPRVGFGNALITSTFGYPGLDLPADILLRCKKLRRLYLGYWAFPKITNLPGGVGVFPDLEELAILNTYTKDNDLDHMLASCPALKKLALVLNYLKPEHVRLRGKELECAIVCSSVADVALEAKCLKRLIMWDMWAPDLAIRIAGDVPALKVLGYLDAGCHQLQFGGVQVQAGTNASPMRRVPSVKILAIRVDFSEFRQVQKLPSFLGCFPNIEILHVESSASYELRKNYAKFFEELGPIECLLFHITKVFLYDFRGHQSDMEFLKYLVSRASQMQKLTLVLPFEDLKHSVDENKIKVLLGELLLEPEWATETCKVLLLRPVAELVCFFHRAFDLSIEDPFLKDDGEELFSSMKRREQDVN</sequence>
<dbReference type="Pfam" id="PF24758">
    <property type="entry name" value="LRR_At5g56370"/>
    <property type="match status" value="1"/>
</dbReference>
<dbReference type="SUPFAM" id="SSF52047">
    <property type="entry name" value="RNI-like"/>
    <property type="match status" value="1"/>
</dbReference>
<dbReference type="InterPro" id="IPR053781">
    <property type="entry name" value="F-box_AtFBL13-like"/>
</dbReference>
<dbReference type="InterPro" id="IPR036047">
    <property type="entry name" value="F-box-like_dom_sf"/>
</dbReference>
<dbReference type="Pfam" id="PF08387">
    <property type="entry name" value="FBD"/>
    <property type="match status" value="1"/>
</dbReference>
<reference evidence="2" key="2">
    <citation type="submission" date="2015-07" db="EMBL/GenBank/DDBJ databases">
        <authorList>
            <person name="Noorani M."/>
        </authorList>
    </citation>
    <scope>NUCLEOTIDE SEQUENCE</scope>
    <source>
        <strain evidence="2">Yugu1</strain>
    </source>
</reference>
<dbReference type="InterPro" id="IPR055302">
    <property type="entry name" value="F-box_dom-containing"/>
</dbReference>
<name>A0A368R7M2_SETIT</name>
<dbReference type="InterPro" id="IPR032675">
    <property type="entry name" value="LRR_dom_sf"/>
</dbReference>
<dbReference type="InterPro" id="IPR001810">
    <property type="entry name" value="F-box_dom"/>
</dbReference>
<dbReference type="SMART" id="SM00579">
    <property type="entry name" value="FBD"/>
    <property type="match status" value="1"/>
</dbReference>
<dbReference type="InterPro" id="IPR055411">
    <property type="entry name" value="LRR_FXL15/At3g58940/PEG3-like"/>
</dbReference>
<dbReference type="AlphaFoldDB" id="A0A368R7M2"/>
<dbReference type="KEGG" id="sita:101770992"/>
<dbReference type="PANTHER" id="PTHR32141">
    <property type="match status" value="1"/>
</dbReference>
<gene>
    <name evidence="2" type="ORF">SETIT_5G225800v2</name>
</gene>
<proteinExistence type="predicted"/>
<evidence type="ECO:0000313" key="2">
    <source>
        <dbReference type="EMBL" id="RCV26191.1"/>
    </source>
</evidence>
<evidence type="ECO:0000259" key="1">
    <source>
        <dbReference type="SMART" id="SM00579"/>
    </source>
</evidence>
<dbReference type="EMBL" id="CM003532">
    <property type="protein sequence ID" value="RCV26191.1"/>
    <property type="molecule type" value="Genomic_DNA"/>
</dbReference>
<reference evidence="2" key="1">
    <citation type="journal article" date="2012" name="Nat. Biotechnol.">
        <title>Reference genome sequence of the model plant Setaria.</title>
        <authorList>
            <person name="Bennetzen J.L."/>
            <person name="Schmutz J."/>
            <person name="Wang H."/>
            <person name="Percifield R."/>
            <person name="Hawkins J."/>
            <person name="Pontaroli A.C."/>
            <person name="Estep M."/>
            <person name="Feng L."/>
            <person name="Vaughn J.N."/>
            <person name="Grimwood J."/>
            <person name="Jenkins J."/>
            <person name="Barry K."/>
            <person name="Lindquist E."/>
            <person name="Hellsten U."/>
            <person name="Deshpande S."/>
            <person name="Wang X."/>
            <person name="Wu X."/>
            <person name="Mitros T."/>
            <person name="Triplett J."/>
            <person name="Yang X."/>
            <person name="Ye C.Y."/>
            <person name="Mauro-Herrera M."/>
            <person name="Wang L."/>
            <person name="Li P."/>
            <person name="Sharma M."/>
            <person name="Sharma R."/>
            <person name="Ronald P.C."/>
            <person name="Panaud O."/>
            <person name="Kellogg E.A."/>
            <person name="Brutnell T.P."/>
            <person name="Doust A.N."/>
            <person name="Tuskan G.A."/>
            <person name="Rokhsar D."/>
            <person name="Devos K.M."/>
        </authorList>
    </citation>
    <scope>NUCLEOTIDE SEQUENCE [LARGE SCALE GENOMIC DNA]</scope>
    <source>
        <strain evidence="2">Yugu1</strain>
    </source>
</reference>
<dbReference type="SUPFAM" id="SSF81383">
    <property type="entry name" value="F-box domain"/>
    <property type="match status" value="1"/>
</dbReference>
<dbReference type="PANTHER" id="PTHR32141:SF141">
    <property type="entry name" value="FBD DOMAIN-CONTAINING PROTEIN"/>
    <property type="match status" value="1"/>
</dbReference>
<dbReference type="CDD" id="cd22160">
    <property type="entry name" value="F-box_AtFBL13-like"/>
    <property type="match status" value="1"/>
</dbReference>
<dbReference type="InterPro" id="IPR006566">
    <property type="entry name" value="FBD"/>
</dbReference>
<dbReference type="Pfam" id="PF00646">
    <property type="entry name" value="F-box"/>
    <property type="match status" value="1"/>
</dbReference>